<keyword evidence="1" id="KW-0479">Metal-binding</keyword>
<evidence type="ECO:0000256" key="1">
    <source>
        <dbReference type="ARBA" id="ARBA00022723"/>
    </source>
</evidence>
<feature type="region of interest" description="Disordered" evidence="5">
    <location>
        <begin position="1"/>
        <end position="41"/>
    </location>
</feature>
<dbReference type="PROSITE" id="PS51886">
    <property type="entry name" value="TLDC"/>
    <property type="match status" value="1"/>
</dbReference>
<evidence type="ECO:0000259" key="7">
    <source>
        <dbReference type="PROSITE" id="PS51886"/>
    </source>
</evidence>
<gene>
    <name evidence="8" type="primary">Contig11839.g12656</name>
    <name evidence="8" type="ORF">STYLEM_504</name>
</gene>
<dbReference type="SUPFAM" id="SSF57850">
    <property type="entry name" value="RING/U-box"/>
    <property type="match status" value="1"/>
</dbReference>
<name>A0A077ZNR1_STYLE</name>
<feature type="compositionally biased region" description="Basic residues" evidence="5">
    <location>
        <begin position="138"/>
        <end position="154"/>
    </location>
</feature>
<accession>A0A077ZNR1</accession>
<dbReference type="Pfam" id="PF07534">
    <property type="entry name" value="TLD"/>
    <property type="match status" value="1"/>
</dbReference>
<evidence type="ECO:0000256" key="5">
    <source>
        <dbReference type="SAM" id="MobiDB-lite"/>
    </source>
</evidence>
<dbReference type="SMART" id="SM00336">
    <property type="entry name" value="BBOX"/>
    <property type="match status" value="1"/>
</dbReference>
<dbReference type="OrthoDB" id="283531at2759"/>
<dbReference type="SUPFAM" id="SSF57845">
    <property type="entry name" value="B-box zinc-binding domain"/>
    <property type="match status" value="1"/>
</dbReference>
<feature type="domain" description="B box-type" evidence="6">
    <location>
        <begin position="336"/>
        <end position="378"/>
    </location>
</feature>
<dbReference type="InterPro" id="IPR006571">
    <property type="entry name" value="TLDc_dom"/>
</dbReference>
<dbReference type="Pfam" id="PF00643">
    <property type="entry name" value="zf-B_box"/>
    <property type="match status" value="1"/>
</dbReference>
<sequence length="658" mass="76618">MSRQVSPTFKRKAYSQSSHSKQRSLPDINYPRTLQNQDNLRQQIPSVVTSIDFSSTKQQFKSIDAQSVINGNQDKNIQQQPPRHPNTLQIKQRKSQNKFNPSFTIKVIDWKAFSRERSESDDKSIETPQLAKYDSGKKIKSKNKSVRSKSKKSNKSNSTIKSTRLIDPDKDKDKFKELALCESCLQRKLDYIQLDCVHYMCYKCIDDARQMTGLNSEQTNQIITCIVCDMKQEIDVIELLAQKEEEKFKKLKTLKSNRQTLKELVKAQRPDKPPSIKRKDTQNEKAKQMAKDGEYECLNCNFIMCTDCKNKHKNHVRFKNHAIIVYVDVETHQQKVENDKCIFHKEQLKLFCVTCSFPLCMLCVEFEQDHQFHEIRTLKQRFQYLKTQNMDYDLLDMKMVKIMDKTRLLLKNVDMTLVHLLDLEGSIFELSPFDNIQRNLKRIDYLPISGRDLEKFQKQFSKSKILNMKEKPMINKEMISLFPRFNQASLIFKLTEDGLGTRAFHKACDNKGATIMLVKANKHYIFGGFNPQSYMSENLYLECEDAFIFSLARKVQNYILPNQQPHEEQSNISYVPIKCPVRSSKLDKAIKLNEENFSPGFGESDISDLFISFKNPKKSYSLLGNVYKLPYGMKGDTFLAGKATDWDIQEIEIFAVGF</sequence>
<dbReference type="SMART" id="SM00584">
    <property type="entry name" value="TLDc"/>
    <property type="match status" value="1"/>
</dbReference>
<dbReference type="InterPro" id="IPR013083">
    <property type="entry name" value="Znf_RING/FYVE/PHD"/>
</dbReference>
<dbReference type="GO" id="GO:0008270">
    <property type="term" value="F:zinc ion binding"/>
    <property type="evidence" value="ECO:0007669"/>
    <property type="project" value="UniProtKB-KW"/>
</dbReference>
<evidence type="ECO:0000313" key="8">
    <source>
        <dbReference type="EMBL" id="CDW71558.1"/>
    </source>
</evidence>
<evidence type="ECO:0000256" key="4">
    <source>
        <dbReference type="PROSITE-ProRule" id="PRU00024"/>
    </source>
</evidence>
<feature type="domain" description="TLDc" evidence="7">
    <location>
        <begin position="464"/>
        <end position="657"/>
    </location>
</feature>
<protein>
    <submittedName>
        <fullName evidence="8">B-box zinc finger family protein</fullName>
    </submittedName>
</protein>
<dbReference type="PROSITE" id="PS00518">
    <property type="entry name" value="ZF_RING_1"/>
    <property type="match status" value="1"/>
</dbReference>
<dbReference type="AlphaFoldDB" id="A0A077ZNR1"/>
<reference evidence="8 9" key="1">
    <citation type="submission" date="2014-06" db="EMBL/GenBank/DDBJ databases">
        <authorList>
            <person name="Swart Estienne"/>
        </authorList>
    </citation>
    <scope>NUCLEOTIDE SEQUENCE [LARGE SCALE GENOMIC DNA]</scope>
    <source>
        <strain evidence="8 9">130c</strain>
    </source>
</reference>
<proteinExistence type="predicted"/>
<dbReference type="InParanoid" id="A0A077ZNR1"/>
<dbReference type="PROSITE" id="PS50119">
    <property type="entry name" value="ZF_BBOX"/>
    <property type="match status" value="1"/>
</dbReference>
<keyword evidence="3" id="KW-0862">Zinc</keyword>
<dbReference type="Gene3D" id="3.30.160.60">
    <property type="entry name" value="Classic Zinc Finger"/>
    <property type="match status" value="1"/>
</dbReference>
<dbReference type="EMBL" id="CCKQ01000481">
    <property type="protein sequence ID" value="CDW71558.1"/>
    <property type="molecule type" value="Genomic_DNA"/>
</dbReference>
<evidence type="ECO:0000256" key="2">
    <source>
        <dbReference type="ARBA" id="ARBA00022771"/>
    </source>
</evidence>
<evidence type="ECO:0000256" key="3">
    <source>
        <dbReference type="ARBA" id="ARBA00022833"/>
    </source>
</evidence>
<dbReference type="Gene3D" id="3.30.40.10">
    <property type="entry name" value="Zinc/RING finger domain, C3HC4 (zinc finger)"/>
    <property type="match status" value="1"/>
</dbReference>
<keyword evidence="9" id="KW-1185">Reference proteome</keyword>
<keyword evidence="2 4" id="KW-0863">Zinc-finger</keyword>
<evidence type="ECO:0000313" key="9">
    <source>
        <dbReference type="Proteomes" id="UP000039865"/>
    </source>
</evidence>
<dbReference type="InterPro" id="IPR000315">
    <property type="entry name" value="Znf_B-box"/>
</dbReference>
<dbReference type="Proteomes" id="UP000039865">
    <property type="component" value="Unassembled WGS sequence"/>
</dbReference>
<feature type="compositionally biased region" description="Polar residues" evidence="5">
    <location>
        <begin position="32"/>
        <end position="41"/>
    </location>
</feature>
<evidence type="ECO:0000259" key="6">
    <source>
        <dbReference type="PROSITE" id="PS50119"/>
    </source>
</evidence>
<organism evidence="8 9">
    <name type="scientific">Stylonychia lemnae</name>
    <name type="common">Ciliate</name>
    <dbReference type="NCBI Taxonomy" id="5949"/>
    <lineage>
        <taxon>Eukaryota</taxon>
        <taxon>Sar</taxon>
        <taxon>Alveolata</taxon>
        <taxon>Ciliophora</taxon>
        <taxon>Intramacronucleata</taxon>
        <taxon>Spirotrichea</taxon>
        <taxon>Stichotrichia</taxon>
        <taxon>Sporadotrichida</taxon>
        <taxon>Oxytrichidae</taxon>
        <taxon>Stylonychinae</taxon>
        <taxon>Stylonychia</taxon>
    </lineage>
</organism>
<feature type="region of interest" description="Disordered" evidence="5">
    <location>
        <begin position="118"/>
        <end position="165"/>
    </location>
</feature>
<dbReference type="InterPro" id="IPR017907">
    <property type="entry name" value="Znf_RING_CS"/>
</dbReference>
<dbReference type="CDD" id="cd19756">
    <property type="entry name" value="Bbox2"/>
    <property type="match status" value="1"/>
</dbReference>